<dbReference type="PROSITE" id="PS51202">
    <property type="entry name" value="RCK_C"/>
    <property type="match status" value="1"/>
</dbReference>
<dbReference type="PROSITE" id="PS51201">
    <property type="entry name" value="RCK_N"/>
    <property type="match status" value="1"/>
</dbReference>
<dbReference type="InterPro" id="IPR036291">
    <property type="entry name" value="NAD(P)-bd_dom_sf"/>
</dbReference>
<evidence type="ECO:0000313" key="5">
    <source>
        <dbReference type="EMBL" id="ODS31402.1"/>
    </source>
</evidence>
<dbReference type="InterPro" id="IPR003148">
    <property type="entry name" value="RCK_N"/>
</dbReference>
<dbReference type="EMBL" id="MAYW01000120">
    <property type="protein sequence ID" value="ODS31402.1"/>
    <property type="molecule type" value="Genomic_DNA"/>
</dbReference>
<feature type="transmembrane region" description="Helical" evidence="2">
    <location>
        <begin position="7"/>
        <end position="27"/>
    </location>
</feature>
<name>A0A1E3X737_9BACT</name>
<sequence>MNFRKRLIKGLIFTFITIAAGTAGYELLGGPEWSFLDSIYMTIITLTTVGFGEIQDMSGNPYARILTIFIILFGMGSILFVVSTITGFIVEGELTNVFGRRKMLKEISNLKNHFIVCGLGNIGNVVVKELIQTKRDFVIVDTDSEKLEKLSEAEDICYISGDATNDKTLISAGIQKAQGLITTLSEDKDNLFVTLTAKQLNPDLRIVSKGVEEHTIKKLKMAGADSVVMPNSIGGLRMVSELIRPAAVSFLDKMLRTQKGKTYRIEEITIPPKSQFIGKTLSQANLLKGTRVLIVAMKGEEEDFIYNPDDKSIITDGTVIVILGESMETKKVRELAERQ</sequence>
<comment type="caution">
    <text evidence="5">The sequence shown here is derived from an EMBL/GenBank/DDBJ whole genome shotgun (WGS) entry which is preliminary data.</text>
</comment>
<evidence type="ECO:0000313" key="6">
    <source>
        <dbReference type="Proteomes" id="UP000094056"/>
    </source>
</evidence>
<accession>A0A1E3X737</accession>
<reference evidence="5 6" key="1">
    <citation type="submission" date="2016-07" db="EMBL/GenBank/DDBJ databases">
        <title>Draft genome of Scalindua rubra, obtained from a brine-seawater interface in the Red Sea, sheds light on salt adaptation in anammox bacteria.</title>
        <authorList>
            <person name="Speth D.R."/>
            <person name="Lagkouvardos I."/>
            <person name="Wang Y."/>
            <person name="Qian P.-Y."/>
            <person name="Dutilh B.E."/>
            <person name="Jetten M.S."/>
        </authorList>
    </citation>
    <scope>NUCLEOTIDE SEQUENCE [LARGE SCALE GENOMIC DNA]</scope>
    <source>
        <strain evidence="5">BSI-1</strain>
    </source>
</reference>
<organism evidence="5 6">
    <name type="scientific">Candidatus Scalindua rubra</name>
    <dbReference type="NCBI Taxonomy" id="1872076"/>
    <lineage>
        <taxon>Bacteria</taxon>
        <taxon>Pseudomonadati</taxon>
        <taxon>Planctomycetota</taxon>
        <taxon>Candidatus Brocadiia</taxon>
        <taxon>Candidatus Brocadiales</taxon>
        <taxon>Candidatus Scalinduaceae</taxon>
        <taxon>Candidatus Scalindua</taxon>
    </lineage>
</organism>
<dbReference type="GO" id="GO:0008324">
    <property type="term" value="F:monoatomic cation transmembrane transporter activity"/>
    <property type="evidence" value="ECO:0007669"/>
    <property type="project" value="InterPro"/>
</dbReference>
<evidence type="ECO:0000259" key="4">
    <source>
        <dbReference type="PROSITE" id="PS51202"/>
    </source>
</evidence>
<dbReference type="SUPFAM" id="SSF51735">
    <property type="entry name" value="NAD(P)-binding Rossmann-fold domains"/>
    <property type="match status" value="1"/>
</dbReference>
<feature type="transmembrane region" description="Helical" evidence="2">
    <location>
        <begin position="66"/>
        <end position="90"/>
    </location>
</feature>
<evidence type="ECO:0000256" key="1">
    <source>
        <dbReference type="ARBA" id="ARBA00004651"/>
    </source>
</evidence>
<feature type="domain" description="RCK N-terminal" evidence="3">
    <location>
        <begin position="111"/>
        <end position="229"/>
    </location>
</feature>
<keyword evidence="2" id="KW-0812">Transmembrane</keyword>
<dbReference type="Gene3D" id="3.40.50.720">
    <property type="entry name" value="NAD(P)-binding Rossmann-like Domain"/>
    <property type="match status" value="1"/>
</dbReference>
<feature type="transmembrane region" description="Helical" evidence="2">
    <location>
        <begin position="33"/>
        <end position="54"/>
    </location>
</feature>
<evidence type="ECO:0000259" key="3">
    <source>
        <dbReference type="PROSITE" id="PS51201"/>
    </source>
</evidence>
<dbReference type="Pfam" id="PF07885">
    <property type="entry name" value="Ion_trans_2"/>
    <property type="match status" value="1"/>
</dbReference>
<dbReference type="Proteomes" id="UP000094056">
    <property type="component" value="Unassembled WGS sequence"/>
</dbReference>
<keyword evidence="2" id="KW-0472">Membrane</keyword>
<dbReference type="Pfam" id="PF02254">
    <property type="entry name" value="TrkA_N"/>
    <property type="match status" value="1"/>
</dbReference>
<gene>
    <name evidence="5" type="primary">trkA_1</name>
    <name evidence="5" type="ORF">SCARUB_03479</name>
</gene>
<dbReference type="InterPro" id="IPR050721">
    <property type="entry name" value="Trk_Ktr_HKT_K-transport"/>
</dbReference>
<evidence type="ECO:0000256" key="2">
    <source>
        <dbReference type="SAM" id="Phobius"/>
    </source>
</evidence>
<dbReference type="GO" id="GO:0005886">
    <property type="term" value="C:plasma membrane"/>
    <property type="evidence" value="ECO:0007669"/>
    <property type="project" value="UniProtKB-SubCell"/>
</dbReference>
<dbReference type="InterPro" id="IPR013099">
    <property type="entry name" value="K_chnl_dom"/>
</dbReference>
<comment type="subcellular location">
    <subcellularLocation>
        <location evidence="1">Cell membrane</location>
        <topology evidence="1">Multi-pass membrane protein</topology>
    </subcellularLocation>
</comment>
<dbReference type="AlphaFoldDB" id="A0A1E3X737"/>
<protein>
    <submittedName>
        <fullName evidence="5">Potassium uptake system protein TrkA</fullName>
    </submittedName>
</protein>
<dbReference type="GO" id="GO:0006813">
    <property type="term" value="P:potassium ion transport"/>
    <property type="evidence" value="ECO:0007669"/>
    <property type="project" value="InterPro"/>
</dbReference>
<dbReference type="SUPFAM" id="SSF116726">
    <property type="entry name" value="TrkA C-terminal domain-like"/>
    <property type="match status" value="1"/>
</dbReference>
<dbReference type="SUPFAM" id="SSF81324">
    <property type="entry name" value="Voltage-gated potassium channels"/>
    <property type="match status" value="1"/>
</dbReference>
<dbReference type="Gene3D" id="1.10.287.70">
    <property type="match status" value="1"/>
</dbReference>
<dbReference type="PANTHER" id="PTHR43833">
    <property type="entry name" value="POTASSIUM CHANNEL PROTEIN 2-RELATED-RELATED"/>
    <property type="match status" value="1"/>
</dbReference>
<dbReference type="Gene3D" id="3.30.70.1450">
    <property type="entry name" value="Regulator of K+ conductance, C-terminal domain"/>
    <property type="match status" value="1"/>
</dbReference>
<dbReference type="InterPro" id="IPR006037">
    <property type="entry name" value="RCK_C"/>
</dbReference>
<dbReference type="Pfam" id="PF02080">
    <property type="entry name" value="TrkA_C"/>
    <property type="match status" value="1"/>
</dbReference>
<feature type="domain" description="RCK C-terminal" evidence="4">
    <location>
        <begin position="252"/>
        <end position="338"/>
    </location>
</feature>
<dbReference type="PANTHER" id="PTHR43833:SF9">
    <property type="entry name" value="POTASSIUM CHANNEL PROTEIN YUGO-RELATED"/>
    <property type="match status" value="1"/>
</dbReference>
<proteinExistence type="predicted"/>
<dbReference type="InterPro" id="IPR036721">
    <property type="entry name" value="RCK_C_sf"/>
</dbReference>
<keyword evidence="2" id="KW-1133">Transmembrane helix</keyword>